<dbReference type="Proteomes" id="UP000188533">
    <property type="component" value="Unassembled WGS sequence"/>
</dbReference>
<evidence type="ECO:0000313" key="2">
    <source>
        <dbReference type="Proteomes" id="UP000188533"/>
    </source>
</evidence>
<sequence length="133" mass="14683">MSKISCRNLDERTDNLCASNGDAKPKSIEKPSFIYMTGSVVAVVYLVEWVTDIIKNSNASASLEAEKGDGLGHVMLRRNSSSNCTEFPLLMDIMIVMSAQLGYGKFFNVLTKPITVERGHTHQSPCIVLSFHK</sequence>
<reference evidence="1 2" key="2">
    <citation type="submission" date="2017-02" db="EMBL/GenBank/DDBJ databases">
        <title>A genome survey and senescence transcriptome analysis in Lentinula edodes.</title>
        <authorList>
            <person name="Sakamoto Y."/>
            <person name="Nakade K."/>
            <person name="Sato S."/>
            <person name="Yoshida Y."/>
            <person name="Miyazaki K."/>
            <person name="Natsume S."/>
            <person name="Konno N."/>
        </authorList>
    </citation>
    <scope>NUCLEOTIDE SEQUENCE [LARGE SCALE GENOMIC DNA]</scope>
    <source>
        <strain evidence="1 2">NBRC 111202</strain>
    </source>
</reference>
<dbReference type="EMBL" id="BDGU01000043">
    <property type="protein sequence ID" value="GAW00879.1"/>
    <property type="molecule type" value="Genomic_DNA"/>
</dbReference>
<comment type="caution">
    <text evidence="1">The sequence shown here is derived from an EMBL/GenBank/DDBJ whole genome shotgun (WGS) entry which is preliminary data.</text>
</comment>
<name>A0A1Q3E1H5_LENED</name>
<evidence type="ECO:0000313" key="1">
    <source>
        <dbReference type="EMBL" id="GAW00879.1"/>
    </source>
</evidence>
<keyword evidence="2" id="KW-1185">Reference proteome</keyword>
<proteinExistence type="predicted"/>
<organism evidence="1 2">
    <name type="scientific">Lentinula edodes</name>
    <name type="common">Shiitake mushroom</name>
    <name type="synonym">Lentinus edodes</name>
    <dbReference type="NCBI Taxonomy" id="5353"/>
    <lineage>
        <taxon>Eukaryota</taxon>
        <taxon>Fungi</taxon>
        <taxon>Dikarya</taxon>
        <taxon>Basidiomycota</taxon>
        <taxon>Agaricomycotina</taxon>
        <taxon>Agaricomycetes</taxon>
        <taxon>Agaricomycetidae</taxon>
        <taxon>Agaricales</taxon>
        <taxon>Marasmiineae</taxon>
        <taxon>Omphalotaceae</taxon>
        <taxon>Lentinula</taxon>
    </lineage>
</organism>
<reference evidence="1 2" key="1">
    <citation type="submission" date="2016-08" db="EMBL/GenBank/DDBJ databases">
        <authorList>
            <consortium name="Lentinula edodes genome sequencing consortium"/>
            <person name="Sakamoto Y."/>
            <person name="Nakade K."/>
            <person name="Sato S."/>
            <person name="Yoshida Y."/>
            <person name="Miyazaki K."/>
            <person name="Natsume S."/>
            <person name="Konno N."/>
        </authorList>
    </citation>
    <scope>NUCLEOTIDE SEQUENCE [LARGE SCALE GENOMIC DNA]</scope>
    <source>
        <strain evidence="1 2">NBRC 111202</strain>
    </source>
</reference>
<accession>A0A1Q3E1H5</accession>
<protein>
    <submittedName>
        <fullName evidence="1">Uncharacterized protein</fullName>
    </submittedName>
</protein>
<gene>
    <name evidence="1" type="ORF">LENED_002434</name>
</gene>
<dbReference type="AlphaFoldDB" id="A0A1Q3E1H5"/>